<evidence type="ECO:0000313" key="3">
    <source>
        <dbReference type="Proteomes" id="UP001611162"/>
    </source>
</evidence>
<protein>
    <submittedName>
        <fullName evidence="2">Uncharacterized protein</fullName>
    </submittedName>
</protein>
<feature type="transmembrane region" description="Helical" evidence="1">
    <location>
        <begin position="16"/>
        <end position="38"/>
    </location>
</feature>
<evidence type="ECO:0000313" key="2">
    <source>
        <dbReference type="EMBL" id="MFI0915482.1"/>
    </source>
</evidence>
<name>A0ABW7TD66_9ACTN</name>
<keyword evidence="3" id="KW-1185">Reference proteome</keyword>
<dbReference type="RefSeq" id="WP_397615048.1">
    <property type="nucleotide sequence ID" value="NZ_JBIRRB010000024.1"/>
</dbReference>
<keyword evidence="1" id="KW-0812">Transmembrane</keyword>
<accession>A0ABW7TD66</accession>
<organism evidence="2 3">
    <name type="scientific">Streptomyces abikoensis</name>
    <dbReference type="NCBI Taxonomy" id="97398"/>
    <lineage>
        <taxon>Bacteria</taxon>
        <taxon>Bacillati</taxon>
        <taxon>Actinomycetota</taxon>
        <taxon>Actinomycetes</taxon>
        <taxon>Kitasatosporales</taxon>
        <taxon>Streptomycetaceae</taxon>
        <taxon>Streptomyces</taxon>
    </lineage>
</organism>
<dbReference type="Proteomes" id="UP001611162">
    <property type="component" value="Unassembled WGS sequence"/>
</dbReference>
<reference evidence="2 3" key="1">
    <citation type="submission" date="2024-10" db="EMBL/GenBank/DDBJ databases">
        <title>The Natural Products Discovery Center: Release of the First 8490 Sequenced Strains for Exploring Actinobacteria Biosynthetic Diversity.</title>
        <authorList>
            <person name="Kalkreuter E."/>
            <person name="Kautsar S.A."/>
            <person name="Yang D."/>
            <person name="Bader C.D."/>
            <person name="Teijaro C.N."/>
            <person name="Fluegel L."/>
            <person name="Davis C.M."/>
            <person name="Simpson J.R."/>
            <person name="Lauterbach L."/>
            <person name="Steele A.D."/>
            <person name="Gui C."/>
            <person name="Meng S."/>
            <person name="Li G."/>
            <person name="Viehrig K."/>
            <person name="Ye F."/>
            <person name="Su P."/>
            <person name="Kiefer A.F."/>
            <person name="Nichols A."/>
            <person name="Cepeda A.J."/>
            <person name="Yan W."/>
            <person name="Fan B."/>
            <person name="Jiang Y."/>
            <person name="Adhikari A."/>
            <person name="Zheng C.-J."/>
            <person name="Schuster L."/>
            <person name="Cowan T.M."/>
            <person name="Smanski M.J."/>
            <person name="Chevrette M.G."/>
            <person name="De Carvalho L.P.S."/>
            <person name="Shen B."/>
        </authorList>
    </citation>
    <scope>NUCLEOTIDE SEQUENCE [LARGE SCALE GENOMIC DNA]</scope>
    <source>
        <strain evidence="2 3">NPDC020979</strain>
    </source>
</reference>
<proteinExistence type="predicted"/>
<gene>
    <name evidence="2" type="ORF">ACH4TF_34430</name>
</gene>
<feature type="transmembrane region" description="Helical" evidence="1">
    <location>
        <begin position="50"/>
        <end position="73"/>
    </location>
</feature>
<evidence type="ECO:0000256" key="1">
    <source>
        <dbReference type="SAM" id="Phobius"/>
    </source>
</evidence>
<keyword evidence="1" id="KW-1133">Transmembrane helix</keyword>
<dbReference type="EMBL" id="JBIRRB010000024">
    <property type="protein sequence ID" value="MFI0915482.1"/>
    <property type="molecule type" value="Genomic_DNA"/>
</dbReference>
<keyword evidence="1" id="KW-0472">Membrane</keyword>
<sequence>MTNIAARRTRIRITEALVDGISLAGSILVGAFGTYAAYRLAPATWTGDARLLLAGAAAVVAAINTGDFVESLLAPARRYLRAQTTAASTSTKDSVPPDTLETALAQAVAATETDAARRAAFGAHVLDDGDGYLGAASRWRGYENGEATFYLAPGLVLHYCGIPKPYGTAKEFTLLTSDADEPTAITSLAQLRHHLAARAAGLSLAEPIAQQEDDELLNAA</sequence>
<comment type="caution">
    <text evidence="2">The sequence shown here is derived from an EMBL/GenBank/DDBJ whole genome shotgun (WGS) entry which is preliminary data.</text>
</comment>